<comment type="caution">
    <text evidence="8">The sequence shown here is derived from an EMBL/GenBank/DDBJ whole genome shotgun (WGS) entry which is preliminary data.</text>
</comment>
<sequence length="288" mass="33163">MLQASPTPTSLITEYTVVVADWPGEARAVMVVYALYQEGLEEAVRGNVEYRKSRAAVCGCVDDMEFAAKVWCLRQAFNNFLSNKRNREWFIAVSRQIMCDILRHDKQDTKEFNKVFDEMIQFLNDDRNRDIMREELGMRNVTDLGIWDVLFDFILLDAFDDISSPPSAIVSIFSNRLITRKMKEASLSTVLWTMITAKRKCLKHSDGFMSKFYSMTRILAPPLALAFFGGSSASYRDLCEFFKQQIFAFVSEIFSFNTRYTSMEELTTDVHEALRTTVETLQARLSVP</sequence>
<dbReference type="AlphaFoldDB" id="A0AA39HG70"/>
<evidence type="ECO:0000256" key="4">
    <source>
        <dbReference type="ARBA" id="ARBA00022787"/>
    </source>
</evidence>
<dbReference type="EMBL" id="JAUCMV010000004">
    <property type="protein sequence ID" value="KAK0404759.1"/>
    <property type="molecule type" value="Genomic_DNA"/>
</dbReference>
<dbReference type="InterPro" id="IPR019392">
    <property type="entry name" value="Miga"/>
</dbReference>
<name>A0AA39HG70_9BILA</name>
<comment type="subcellular location">
    <subcellularLocation>
        <location evidence="1">Mitochondrion outer membrane</location>
    </subcellularLocation>
</comment>
<dbReference type="GO" id="GO:0008053">
    <property type="term" value="P:mitochondrial fusion"/>
    <property type="evidence" value="ECO:0007669"/>
    <property type="project" value="InterPro"/>
</dbReference>
<dbReference type="Proteomes" id="UP001175271">
    <property type="component" value="Unassembled WGS sequence"/>
</dbReference>
<reference evidence="8" key="1">
    <citation type="submission" date="2023-06" db="EMBL/GenBank/DDBJ databases">
        <title>Genomic analysis of the entomopathogenic nematode Steinernema hermaphroditum.</title>
        <authorList>
            <person name="Schwarz E.M."/>
            <person name="Heppert J.K."/>
            <person name="Baniya A."/>
            <person name="Schwartz H.T."/>
            <person name="Tan C.-H."/>
            <person name="Antoshechkin I."/>
            <person name="Sternberg P.W."/>
            <person name="Goodrich-Blair H."/>
            <person name="Dillman A.R."/>
        </authorList>
    </citation>
    <scope>NUCLEOTIDE SEQUENCE</scope>
    <source>
        <strain evidence="8">PS9179</strain>
        <tissue evidence="8">Whole animal</tissue>
    </source>
</reference>
<accession>A0AA39HG70</accession>
<keyword evidence="4" id="KW-1000">Mitochondrion outer membrane</keyword>
<evidence type="ECO:0000256" key="2">
    <source>
        <dbReference type="ARBA" id="ARBA00008969"/>
    </source>
</evidence>
<evidence type="ECO:0000313" key="8">
    <source>
        <dbReference type="EMBL" id="KAK0404759.1"/>
    </source>
</evidence>
<evidence type="ECO:0000256" key="1">
    <source>
        <dbReference type="ARBA" id="ARBA00004294"/>
    </source>
</evidence>
<protein>
    <submittedName>
        <fullName evidence="8">Uncharacterized protein</fullName>
    </submittedName>
</protein>
<keyword evidence="9" id="KW-1185">Reference proteome</keyword>
<dbReference type="GO" id="GO:0005741">
    <property type="term" value="C:mitochondrial outer membrane"/>
    <property type="evidence" value="ECO:0007669"/>
    <property type="project" value="UniProtKB-SubCell"/>
</dbReference>
<evidence type="ECO:0000256" key="7">
    <source>
        <dbReference type="ARBA" id="ARBA00023136"/>
    </source>
</evidence>
<dbReference type="PANTHER" id="PTHR21508:SF5">
    <property type="entry name" value="MITOGUARDIN"/>
    <property type="match status" value="1"/>
</dbReference>
<keyword evidence="3" id="KW-0812">Transmembrane</keyword>
<proteinExistence type="inferred from homology"/>
<evidence type="ECO:0000313" key="9">
    <source>
        <dbReference type="Proteomes" id="UP001175271"/>
    </source>
</evidence>
<dbReference type="Pfam" id="PF10265">
    <property type="entry name" value="Miga"/>
    <property type="match status" value="1"/>
</dbReference>
<comment type="similarity">
    <text evidence="2">Belongs to the mitoguardin family.</text>
</comment>
<evidence type="ECO:0000256" key="5">
    <source>
        <dbReference type="ARBA" id="ARBA00022989"/>
    </source>
</evidence>
<keyword evidence="7" id="KW-0472">Membrane</keyword>
<gene>
    <name evidence="8" type="ORF">QR680_017612</name>
</gene>
<evidence type="ECO:0000256" key="6">
    <source>
        <dbReference type="ARBA" id="ARBA00023128"/>
    </source>
</evidence>
<keyword evidence="5" id="KW-1133">Transmembrane helix</keyword>
<keyword evidence="6" id="KW-0496">Mitochondrion</keyword>
<dbReference type="PANTHER" id="PTHR21508">
    <property type="entry name" value="MITOGUARDIN"/>
    <property type="match status" value="1"/>
</dbReference>
<evidence type="ECO:0000256" key="3">
    <source>
        <dbReference type="ARBA" id="ARBA00022692"/>
    </source>
</evidence>
<organism evidence="8 9">
    <name type="scientific">Steinernema hermaphroditum</name>
    <dbReference type="NCBI Taxonomy" id="289476"/>
    <lineage>
        <taxon>Eukaryota</taxon>
        <taxon>Metazoa</taxon>
        <taxon>Ecdysozoa</taxon>
        <taxon>Nematoda</taxon>
        <taxon>Chromadorea</taxon>
        <taxon>Rhabditida</taxon>
        <taxon>Tylenchina</taxon>
        <taxon>Panagrolaimomorpha</taxon>
        <taxon>Strongyloidoidea</taxon>
        <taxon>Steinernematidae</taxon>
        <taxon>Steinernema</taxon>
    </lineage>
</organism>